<organism evidence="3">
    <name type="scientific">freshwater metagenome</name>
    <dbReference type="NCBI Taxonomy" id="449393"/>
    <lineage>
        <taxon>unclassified sequences</taxon>
        <taxon>metagenomes</taxon>
        <taxon>ecological metagenomes</taxon>
    </lineage>
</organism>
<accession>A0A6J6C1H9</accession>
<feature type="transmembrane region" description="Helical" evidence="1">
    <location>
        <begin position="16"/>
        <end position="34"/>
    </location>
</feature>
<dbReference type="AlphaFoldDB" id="A0A6J6C1H9"/>
<keyword evidence="1" id="KW-1133">Transmembrane helix</keyword>
<evidence type="ECO:0000313" key="3">
    <source>
        <dbReference type="EMBL" id="CAB4544875.1"/>
    </source>
</evidence>
<gene>
    <name evidence="3" type="ORF">UFOPK1493_00578</name>
</gene>
<keyword evidence="1" id="KW-0812">Transmembrane</keyword>
<dbReference type="InterPro" id="IPR025403">
    <property type="entry name" value="TgpA-like_C"/>
</dbReference>
<evidence type="ECO:0000259" key="2">
    <source>
        <dbReference type="Pfam" id="PF13559"/>
    </source>
</evidence>
<proteinExistence type="predicted"/>
<dbReference type="Pfam" id="PF13559">
    <property type="entry name" value="DUF4129"/>
    <property type="match status" value="1"/>
</dbReference>
<sequence length="247" mass="26172">MSGRASQDPAAPARRAGLIAVAVVGALAVVLLAVSTSGPVRVLSEPPPSPVETVETILPDGDGAVTEQSEGPAGPAEPSDGWFMRIVALLVGLLLLRYLWMAIAGWWAILRMWRPGTRRRTRRAGFQVLPGVGAPPEVVLDEAAQIEALRGGSARNAIVACWMRLEDDVAAAGVAPRPSETSAELTARVLDAALADRSAVEDLAERYREARFSAHPIGEHERELALGALARIHASLRRPSPVAEDVP</sequence>
<protein>
    <submittedName>
        <fullName evidence="3">Unannotated protein</fullName>
    </submittedName>
</protein>
<reference evidence="3" key="1">
    <citation type="submission" date="2020-05" db="EMBL/GenBank/DDBJ databases">
        <authorList>
            <person name="Chiriac C."/>
            <person name="Salcher M."/>
            <person name="Ghai R."/>
            <person name="Kavagutti S V."/>
        </authorList>
    </citation>
    <scope>NUCLEOTIDE SEQUENCE</scope>
</reference>
<feature type="transmembrane region" description="Helical" evidence="1">
    <location>
        <begin position="82"/>
        <end position="110"/>
    </location>
</feature>
<evidence type="ECO:0000256" key="1">
    <source>
        <dbReference type="SAM" id="Phobius"/>
    </source>
</evidence>
<keyword evidence="1" id="KW-0472">Membrane</keyword>
<feature type="domain" description="Protein-glutamine gamma-glutamyltransferase-like C-terminal" evidence="2">
    <location>
        <begin position="161"/>
        <end position="229"/>
    </location>
</feature>
<name>A0A6J6C1H9_9ZZZZ</name>
<dbReference type="EMBL" id="CAEZSR010000012">
    <property type="protein sequence ID" value="CAB4544875.1"/>
    <property type="molecule type" value="Genomic_DNA"/>
</dbReference>